<dbReference type="GO" id="GO:0022857">
    <property type="term" value="F:transmembrane transporter activity"/>
    <property type="evidence" value="ECO:0007669"/>
    <property type="project" value="InterPro"/>
</dbReference>
<feature type="transmembrane region" description="Helical" evidence="6">
    <location>
        <begin position="312"/>
        <end position="328"/>
    </location>
</feature>
<proteinExistence type="predicted"/>
<keyword evidence="2" id="KW-1003">Cell membrane</keyword>
<evidence type="ECO:0000256" key="5">
    <source>
        <dbReference type="ARBA" id="ARBA00023136"/>
    </source>
</evidence>
<dbReference type="Pfam" id="PF02653">
    <property type="entry name" value="BPD_transp_2"/>
    <property type="match status" value="1"/>
</dbReference>
<dbReference type="Proteomes" id="UP000305888">
    <property type="component" value="Plasmid pD4M1B"/>
</dbReference>
<feature type="transmembrane region" description="Helical" evidence="6">
    <location>
        <begin position="60"/>
        <end position="81"/>
    </location>
</feature>
<evidence type="ECO:0000256" key="1">
    <source>
        <dbReference type="ARBA" id="ARBA00004651"/>
    </source>
</evidence>
<evidence type="ECO:0000256" key="3">
    <source>
        <dbReference type="ARBA" id="ARBA00022692"/>
    </source>
</evidence>
<evidence type="ECO:0000313" key="7">
    <source>
        <dbReference type="EMBL" id="QDL94447.1"/>
    </source>
</evidence>
<evidence type="ECO:0000313" key="8">
    <source>
        <dbReference type="Proteomes" id="UP000305888"/>
    </source>
</evidence>
<feature type="transmembrane region" description="Helical" evidence="6">
    <location>
        <begin position="286"/>
        <end position="305"/>
    </location>
</feature>
<feature type="transmembrane region" description="Helical" evidence="6">
    <location>
        <begin position="138"/>
        <end position="157"/>
    </location>
</feature>
<feature type="transmembrane region" description="Helical" evidence="6">
    <location>
        <begin position="230"/>
        <end position="250"/>
    </location>
</feature>
<gene>
    <name evidence="7" type="ORF">FDP22_21500</name>
</gene>
<evidence type="ECO:0000256" key="6">
    <source>
        <dbReference type="SAM" id="Phobius"/>
    </source>
</evidence>
<name>A0A5B8FJH7_9RHOB</name>
<dbReference type="InterPro" id="IPR001851">
    <property type="entry name" value="ABC_transp_permease"/>
</dbReference>
<keyword evidence="5 6" id="KW-0472">Membrane</keyword>
<dbReference type="CDD" id="cd06579">
    <property type="entry name" value="TM_PBP1_transp_AraH_like"/>
    <property type="match status" value="1"/>
</dbReference>
<feature type="transmembrane region" description="Helical" evidence="6">
    <location>
        <begin position="178"/>
        <end position="199"/>
    </location>
</feature>
<organism evidence="7 8">
    <name type="scientific">Paroceanicella profunda</name>
    <dbReference type="NCBI Taxonomy" id="2579971"/>
    <lineage>
        <taxon>Bacteria</taxon>
        <taxon>Pseudomonadati</taxon>
        <taxon>Pseudomonadota</taxon>
        <taxon>Alphaproteobacteria</taxon>
        <taxon>Rhodobacterales</taxon>
        <taxon>Paracoccaceae</taxon>
        <taxon>Paroceanicella</taxon>
    </lineage>
</organism>
<dbReference type="GO" id="GO:0005886">
    <property type="term" value="C:plasma membrane"/>
    <property type="evidence" value="ECO:0007669"/>
    <property type="project" value="UniProtKB-SubCell"/>
</dbReference>
<keyword evidence="4 6" id="KW-1133">Transmembrane helix</keyword>
<geneLocation type="plasmid" evidence="8">
    <name>pd4m1b</name>
</geneLocation>
<comment type="subcellular location">
    <subcellularLocation>
        <location evidence="1">Cell membrane</location>
        <topology evidence="1">Multi-pass membrane protein</topology>
    </subcellularLocation>
</comment>
<evidence type="ECO:0000256" key="2">
    <source>
        <dbReference type="ARBA" id="ARBA00022475"/>
    </source>
</evidence>
<feature type="transmembrane region" description="Helical" evidence="6">
    <location>
        <begin position="31"/>
        <end position="48"/>
    </location>
</feature>
<keyword evidence="8" id="KW-1185">Reference proteome</keyword>
<accession>A0A5B8FJH7</accession>
<sequence>MTRPDSSATHPPHRHGDTPVTSLLTFLRKPWLWAFIAAAVTFAATAAVTQAGGFGLGMTALTFAAFSVLVGIGQMFVITLGPGNTDLSIPATMTLAGTLALKAMAGDPALIPLGLAIALASGLGVGVLNYALIRLLSIPPIIATLSASFLIQSAAIWSNRGLRVKPPQALADFATGSALGVPNVAVVAVVVAALAWVVLERALAGRRVLAIGQNLRAARLAGVPVDAVRFATYVSCAVLAGLAGFLLASFSGGAALNMGQEYLLMSIAVVVIGGSSIAGGNSNVPGIWGASLFMFLIVSMLNSYGAGAGVRMILTGVIIIAIVAAAGGRKVSR</sequence>
<keyword evidence="3 6" id="KW-0812">Transmembrane</keyword>
<dbReference type="AlphaFoldDB" id="A0A5B8FJH7"/>
<keyword evidence="7" id="KW-0614">Plasmid</keyword>
<protein>
    <submittedName>
        <fullName evidence="7">ABC transporter permease</fullName>
    </submittedName>
</protein>
<dbReference type="PANTHER" id="PTHR32196">
    <property type="entry name" value="ABC TRANSPORTER PERMEASE PROTEIN YPHD-RELATED-RELATED"/>
    <property type="match status" value="1"/>
</dbReference>
<reference evidence="7 8" key="1">
    <citation type="submission" date="2019-06" db="EMBL/GenBank/DDBJ databases">
        <title>Genome sequence of Rhodobacteraceae bacterium D4M1.</title>
        <authorList>
            <person name="Cao J."/>
        </authorList>
    </citation>
    <scope>NUCLEOTIDE SEQUENCE [LARGE SCALE GENOMIC DNA]</scope>
    <source>
        <strain evidence="7 8">D4M1</strain>
        <plasmid evidence="8">pd4m1b</plasmid>
    </source>
</reference>
<feature type="transmembrane region" description="Helical" evidence="6">
    <location>
        <begin position="262"/>
        <end position="280"/>
    </location>
</feature>
<feature type="transmembrane region" description="Helical" evidence="6">
    <location>
        <begin position="112"/>
        <end position="132"/>
    </location>
</feature>
<dbReference type="OrthoDB" id="192433at2"/>
<dbReference type="KEGG" id="ppru:FDP22_21500"/>
<evidence type="ECO:0000256" key="4">
    <source>
        <dbReference type="ARBA" id="ARBA00022989"/>
    </source>
</evidence>
<dbReference type="EMBL" id="CP040820">
    <property type="protein sequence ID" value="QDL94447.1"/>
    <property type="molecule type" value="Genomic_DNA"/>
</dbReference>